<dbReference type="AlphaFoldDB" id="A0A6N9ZEC7"/>
<dbReference type="Proteomes" id="UP000468864">
    <property type="component" value="Unassembled WGS sequence"/>
</dbReference>
<evidence type="ECO:0000313" key="1">
    <source>
        <dbReference type="EMBL" id="NEH91485.1"/>
    </source>
</evidence>
<accession>A0A6N9ZEC7</accession>
<gene>
    <name evidence="1" type="ORF">GR206_10610</name>
</gene>
<dbReference type="RefSeq" id="WP_163877183.1">
    <property type="nucleotide sequence ID" value="NZ_WUEP01000006.1"/>
</dbReference>
<dbReference type="EMBL" id="WUEP01000006">
    <property type="protein sequence ID" value="NEH91485.1"/>
    <property type="molecule type" value="Genomic_DNA"/>
</dbReference>
<sequence length="424" mass="46657">MYSTYLCPTEEPVSALAIKRALLTFDRVLIADPADRDFFPPRAFLSAMGSPPFLAMNMGPVRPLGKVSGYDNRLDKVMEEVGYARRAGLIDVISTYDLSTDKGFTIGLVPTGDYPLNPQFMLWAYRNIARDNSALMAAISSDQILTSHSKEQLLALGAWTGLADGSINDDPELPLIQGAFANEELRPASSSIARARLASVMKSVGYCTAKQLVPSFDNPAYSQVAHHMVRRATKIVDRMSEFDPHWTMRSQVLKIAHDEYIDDSVLQNLSIDDVVALRTRAWGRQAEHRDAMLQSISSLAKEAEAVGDFEREVRDSIVAYRATFDDIARERSALKFQVSCELLQVGGAGMTAALAGSIPGVLTQMQTAIGAASVLVAGCLYAIEKIKDYKPISDQLVSAEAEFRDTARFGMHNFYRGFKSSHRP</sequence>
<comment type="caution">
    <text evidence="1">The sequence shown here is derived from an EMBL/GenBank/DDBJ whole genome shotgun (WGS) entry which is preliminary data.</text>
</comment>
<proteinExistence type="predicted"/>
<organism evidence="1 2">
    <name type="scientific">Rhizobium laguerreae</name>
    <dbReference type="NCBI Taxonomy" id="1076926"/>
    <lineage>
        <taxon>Bacteria</taxon>
        <taxon>Pseudomonadati</taxon>
        <taxon>Pseudomonadota</taxon>
        <taxon>Alphaproteobacteria</taxon>
        <taxon>Hyphomicrobiales</taxon>
        <taxon>Rhizobiaceae</taxon>
        <taxon>Rhizobium/Agrobacterium group</taxon>
        <taxon>Rhizobium</taxon>
    </lineage>
</organism>
<evidence type="ECO:0000313" key="2">
    <source>
        <dbReference type="Proteomes" id="UP000468864"/>
    </source>
</evidence>
<reference evidence="1 2" key="1">
    <citation type="submission" date="2019-12" db="EMBL/GenBank/DDBJ databases">
        <title>Rhizobium genotypes associated with high levels of biological nitrogen fixation by grain legumes in a temperate-maritime cropping system.</title>
        <authorList>
            <person name="Maluk M."/>
            <person name="Francesc Ferrando Molina F."/>
            <person name="Lopez Del Egido L."/>
            <person name="Lafos M."/>
            <person name="Langarica-Fuentes A."/>
            <person name="Gebre Yohannes G."/>
            <person name="Young M.W."/>
            <person name="Martin P."/>
            <person name="Gantlett R."/>
            <person name="Kenicer G."/>
            <person name="Hawes C."/>
            <person name="Begg G.S."/>
            <person name="Quilliam R.S."/>
            <person name="Squire G.R."/>
            <person name="Poole P.S."/>
            <person name="Young P.W."/>
            <person name="Iannetta P.M."/>
            <person name="James E.K."/>
        </authorList>
    </citation>
    <scope>NUCLEOTIDE SEQUENCE [LARGE SCALE GENOMIC DNA]</scope>
    <source>
        <strain evidence="1 2">JHI2449</strain>
    </source>
</reference>
<name>A0A6N9ZEC7_9HYPH</name>
<protein>
    <submittedName>
        <fullName evidence="1">Uncharacterized protein</fullName>
    </submittedName>
</protein>